<keyword evidence="1" id="KW-0812">Transmembrane</keyword>
<keyword evidence="1" id="KW-1133">Transmembrane helix</keyword>
<dbReference type="Gene3D" id="2.160.10.10">
    <property type="entry name" value="Hexapeptide repeat proteins"/>
    <property type="match status" value="1"/>
</dbReference>
<reference evidence="2 3" key="1">
    <citation type="submission" date="2012-03" db="EMBL/GenBank/DDBJ databases">
        <title>The Genome Sequence of Bartonella taylorii 8TBB.</title>
        <authorList>
            <consortium name="The Broad Institute Genome Sequencing Platform"/>
            <consortium name="The Broad Institute Genome Sequencing Center for Infectious Disease"/>
            <person name="Feldgarden M."/>
            <person name="Kirby J."/>
            <person name="Kosoy M."/>
            <person name="Birtles R."/>
            <person name="Probert W.S."/>
            <person name="Chiaraviglio L."/>
            <person name="Young S.K."/>
            <person name="Zeng Q."/>
            <person name="Gargeya S."/>
            <person name="Fitzgerald M."/>
            <person name="Haas B."/>
            <person name="Abouelleil A."/>
            <person name="Alvarado L."/>
            <person name="Arachchi H.M."/>
            <person name="Berlin A."/>
            <person name="Chapman S.B."/>
            <person name="Gearin G."/>
            <person name="Goldberg J."/>
            <person name="Griggs A."/>
            <person name="Gujja S."/>
            <person name="Hansen M."/>
            <person name="Heiman D."/>
            <person name="Howarth C."/>
            <person name="Larimer J."/>
            <person name="Lui A."/>
            <person name="MacDonald P.J.P."/>
            <person name="McCowen C."/>
            <person name="Montmayeur A."/>
            <person name="Murphy C."/>
            <person name="Neiman D."/>
            <person name="Pearson M."/>
            <person name="Priest M."/>
            <person name="Roberts A."/>
            <person name="Saif S."/>
            <person name="Shea T."/>
            <person name="Sisk P."/>
            <person name="Stolte C."/>
            <person name="Sykes S."/>
            <person name="Wortman J."/>
            <person name="Nusbaum C."/>
            <person name="Birren B."/>
        </authorList>
    </citation>
    <scope>NUCLEOTIDE SEQUENCE [LARGE SCALE GENOMIC DNA]</scope>
    <source>
        <strain evidence="2 3">8TBB</strain>
    </source>
</reference>
<dbReference type="Proteomes" id="UP000002648">
    <property type="component" value="Unassembled WGS sequence"/>
</dbReference>
<keyword evidence="1" id="KW-0472">Membrane</keyword>
<accession>A0A9P2W2Q5</accession>
<keyword evidence="3" id="KW-1185">Reference proteome</keyword>
<evidence type="ECO:0000313" key="3">
    <source>
        <dbReference type="Proteomes" id="UP000002648"/>
    </source>
</evidence>
<evidence type="ECO:0008006" key="4">
    <source>
        <dbReference type="Google" id="ProtNLM"/>
    </source>
</evidence>
<dbReference type="RefSeq" id="WP_004859541.1">
    <property type="nucleotide sequence ID" value="NZ_JH725051.1"/>
</dbReference>
<sequence length="274" mass="31438">MRVLRDFGNIKKSDHDDFIEYEGVLGHEGDCWVESNTSGRCCIVDECVFANVIVYNDARIFHDSIIYDSAQIYCILPVSSFICVYRNALVYGSLKVRSRLHVYEKTKIYCNFKISSNVHVDGGVRVYSNAQVYNSVEISKNSKTYVNALVCDYATIHGKAQVYGHAEVCGYEDCCNDNEIRIGSYVLHDIKEVKKNDVGKASIGFVVLLASFEIVFILMFYVNKYGANNWREGMDFCSFYRAVLHHLSVCFYGENKGYRVRFFVLGICRFVFFF</sequence>
<name>A0A9P2W2Q5_BARTA</name>
<organism evidence="2 3">
    <name type="scientific">Bartonella taylorii 8TBB</name>
    <dbReference type="NCBI Taxonomy" id="1094560"/>
    <lineage>
        <taxon>Bacteria</taxon>
        <taxon>Pseudomonadati</taxon>
        <taxon>Pseudomonadota</taxon>
        <taxon>Alphaproteobacteria</taxon>
        <taxon>Hyphomicrobiales</taxon>
        <taxon>Bartonellaceae</taxon>
        <taxon>Bartonella</taxon>
    </lineage>
</organism>
<feature type="transmembrane region" description="Helical" evidence="1">
    <location>
        <begin position="201"/>
        <end position="222"/>
    </location>
</feature>
<dbReference type="AlphaFoldDB" id="A0A9P2W2Q5"/>
<dbReference type="SUPFAM" id="SSF51161">
    <property type="entry name" value="Trimeric LpxA-like enzymes"/>
    <property type="match status" value="1"/>
</dbReference>
<evidence type="ECO:0000256" key="1">
    <source>
        <dbReference type="SAM" id="Phobius"/>
    </source>
</evidence>
<dbReference type="EMBL" id="AIMD01000033">
    <property type="protein sequence ID" value="EJF94536.1"/>
    <property type="molecule type" value="Genomic_DNA"/>
</dbReference>
<protein>
    <recommendedName>
        <fullName evidence="4">UDP-3-O-[3-hydroxymyristoyl] glucosamine N-acyltransferase</fullName>
    </recommendedName>
</protein>
<proteinExistence type="predicted"/>
<evidence type="ECO:0000313" key="2">
    <source>
        <dbReference type="EMBL" id="EJF94536.1"/>
    </source>
</evidence>
<gene>
    <name evidence="2" type="ORF">ME9_00849</name>
</gene>
<dbReference type="InterPro" id="IPR011004">
    <property type="entry name" value="Trimer_LpxA-like_sf"/>
</dbReference>
<comment type="caution">
    <text evidence="2">The sequence shown here is derived from an EMBL/GenBank/DDBJ whole genome shotgun (WGS) entry which is preliminary data.</text>
</comment>